<keyword evidence="3" id="KW-0560">Oxidoreductase</keyword>
<gene>
    <name evidence="4" type="ORF">K491DRAFT_602302</name>
</gene>
<dbReference type="AlphaFoldDB" id="A0A6A6T5B0"/>
<dbReference type="EMBL" id="MU004376">
    <property type="protein sequence ID" value="KAF2653724.1"/>
    <property type="molecule type" value="Genomic_DNA"/>
</dbReference>
<dbReference type="Pfam" id="PF00106">
    <property type="entry name" value="adh_short"/>
    <property type="match status" value="1"/>
</dbReference>
<evidence type="ECO:0000313" key="4">
    <source>
        <dbReference type="EMBL" id="KAF2653724.1"/>
    </source>
</evidence>
<organism evidence="4 5">
    <name type="scientific">Lophiostoma macrostomum CBS 122681</name>
    <dbReference type="NCBI Taxonomy" id="1314788"/>
    <lineage>
        <taxon>Eukaryota</taxon>
        <taxon>Fungi</taxon>
        <taxon>Dikarya</taxon>
        <taxon>Ascomycota</taxon>
        <taxon>Pezizomycotina</taxon>
        <taxon>Dothideomycetes</taxon>
        <taxon>Pleosporomycetidae</taxon>
        <taxon>Pleosporales</taxon>
        <taxon>Lophiostomataceae</taxon>
        <taxon>Lophiostoma</taxon>
    </lineage>
</organism>
<dbReference type="Gene3D" id="3.40.50.720">
    <property type="entry name" value="NAD(P)-binding Rossmann-like Domain"/>
    <property type="match status" value="2"/>
</dbReference>
<dbReference type="PRINTS" id="PR00081">
    <property type="entry name" value="GDHRDH"/>
</dbReference>
<dbReference type="OrthoDB" id="191139at2759"/>
<dbReference type="PANTHER" id="PTHR24320">
    <property type="entry name" value="RETINOL DEHYDROGENASE"/>
    <property type="match status" value="1"/>
</dbReference>
<name>A0A6A6T5B0_9PLEO</name>
<dbReference type="GO" id="GO:0016491">
    <property type="term" value="F:oxidoreductase activity"/>
    <property type="evidence" value="ECO:0007669"/>
    <property type="project" value="UniProtKB-KW"/>
</dbReference>
<evidence type="ECO:0000313" key="5">
    <source>
        <dbReference type="Proteomes" id="UP000799324"/>
    </source>
</evidence>
<reference evidence="4" key="1">
    <citation type="journal article" date="2020" name="Stud. Mycol.">
        <title>101 Dothideomycetes genomes: a test case for predicting lifestyles and emergence of pathogens.</title>
        <authorList>
            <person name="Haridas S."/>
            <person name="Albert R."/>
            <person name="Binder M."/>
            <person name="Bloem J."/>
            <person name="Labutti K."/>
            <person name="Salamov A."/>
            <person name="Andreopoulos B."/>
            <person name="Baker S."/>
            <person name="Barry K."/>
            <person name="Bills G."/>
            <person name="Bluhm B."/>
            <person name="Cannon C."/>
            <person name="Castanera R."/>
            <person name="Culley D."/>
            <person name="Daum C."/>
            <person name="Ezra D."/>
            <person name="Gonzalez J."/>
            <person name="Henrissat B."/>
            <person name="Kuo A."/>
            <person name="Liang C."/>
            <person name="Lipzen A."/>
            <person name="Lutzoni F."/>
            <person name="Magnuson J."/>
            <person name="Mondo S."/>
            <person name="Nolan M."/>
            <person name="Ohm R."/>
            <person name="Pangilinan J."/>
            <person name="Park H.-J."/>
            <person name="Ramirez L."/>
            <person name="Alfaro M."/>
            <person name="Sun H."/>
            <person name="Tritt A."/>
            <person name="Yoshinaga Y."/>
            <person name="Zwiers L.-H."/>
            <person name="Turgeon B."/>
            <person name="Goodwin S."/>
            <person name="Spatafora J."/>
            <person name="Crous P."/>
            <person name="Grigoriev I."/>
        </authorList>
    </citation>
    <scope>NUCLEOTIDE SEQUENCE</scope>
    <source>
        <strain evidence="4">CBS 122681</strain>
    </source>
</reference>
<dbReference type="PANTHER" id="PTHR24320:SF236">
    <property type="entry name" value="SHORT-CHAIN DEHYDROGENASE-RELATED"/>
    <property type="match status" value="1"/>
</dbReference>
<dbReference type="Proteomes" id="UP000799324">
    <property type="component" value="Unassembled WGS sequence"/>
</dbReference>
<proteinExistence type="inferred from homology"/>
<dbReference type="InterPro" id="IPR036291">
    <property type="entry name" value="NAD(P)-bd_dom_sf"/>
</dbReference>
<protein>
    <submittedName>
        <fullName evidence="4">NAD(P)-binding protein</fullName>
    </submittedName>
</protein>
<keyword evidence="5" id="KW-1185">Reference proteome</keyword>
<sequence>MGVWTQLFPPSPHFTEAQTPSLAGKVFIVTGGNSGVGFELAKILYSKGGNVYIASRSATRIATAIADIKAQGHEMHMGTNCYGPYLLTKLLLPLLTATAQSEPKHSVRIVFTSSGIIDMAGPAAGLALADLEPGNHATDMNYNYSSSKAGNWFLAAEFDRRYGGDGIVAVAQSPGTLRTPGWDGTPWLLRALMKPVFREPRMGAYTQLWAGLGADVQSGDGGRFGIPWGRWNETPRKEHLASLRGRGEGGTGLAGEFFEYCERVTGGFVGGGTEECTRAGF</sequence>
<keyword evidence="2" id="KW-0521">NADP</keyword>
<evidence type="ECO:0000256" key="1">
    <source>
        <dbReference type="ARBA" id="ARBA00006484"/>
    </source>
</evidence>
<dbReference type="InterPro" id="IPR002347">
    <property type="entry name" value="SDR_fam"/>
</dbReference>
<accession>A0A6A6T5B0</accession>
<evidence type="ECO:0000256" key="3">
    <source>
        <dbReference type="ARBA" id="ARBA00023002"/>
    </source>
</evidence>
<comment type="similarity">
    <text evidence="1">Belongs to the short-chain dehydrogenases/reductases (SDR) family.</text>
</comment>
<dbReference type="SUPFAM" id="SSF51735">
    <property type="entry name" value="NAD(P)-binding Rossmann-fold domains"/>
    <property type="match status" value="1"/>
</dbReference>
<evidence type="ECO:0000256" key="2">
    <source>
        <dbReference type="ARBA" id="ARBA00022857"/>
    </source>
</evidence>